<sequence length="533" mass="59237">MIERLKANFIKIVDYWKSRTKKQKTISISLFLFLFLLIGGFTYFSTRTTMVPLYSNLKPDEAGQIKQTLDSQGTKSLLTDGGQTIEVPEQDVNALKVQLAANGIPKSGSIDYSFFSQNASFGMTDNQFNVLKLDAMQTELSNLIEQIDGVSQAKVMINMPDKGVFVNDQTQQASASIVLTLKPGVDLDQKQINSLYHLVSKSVPNLPTDNIVIMNQNFEYYDLNNSDNSVSNEFTQQMNARHEIERDIQRQVQSMLGTMMGYDKVVASVTADIDFTQEKQDENIVTPVDQKNMKGIAVSAQKITETFTGNGSAAAGGVPTSGSSTDTTTSSYVSGGNNSNGNYEKIQDTVNYDVNKIHRQIVESPYKIRDLGIQVMVEPPNPKDPQSLPASRVNDIKNILSTIVSTSIDKSEGTNLSNSAVQSKIAVSVEPFNGKLTTSTSTSSGIPWWIYAVGGGLLLIIGLLVFFLLRSRRKTNLEDYDLEQVVDRETFNIPDINIEQETETTMRKKQLERMAKEKPDEFAKLLRTWISEE</sequence>
<dbReference type="InterPro" id="IPR013556">
    <property type="entry name" value="Flag_M-ring_C"/>
</dbReference>
<dbReference type="InterPro" id="IPR045851">
    <property type="entry name" value="AMP-bd_C_sf"/>
</dbReference>
<feature type="domain" description="Flagellar M-ring C-terminal" evidence="13">
    <location>
        <begin position="256"/>
        <end position="406"/>
    </location>
</feature>
<dbReference type="RefSeq" id="WP_066264684.1">
    <property type="nucleotide sequence ID" value="NZ_JARMAB010000004.1"/>
</dbReference>
<keyword evidence="14" id="KW-0966">Cell projection</keyword>
<dbReference type="PIRSF" id="PIRSF004862">
    <property type="entry name" value="FliF"/>
    <property type="match status" value="1"/>
</dbReference>
<evidence type="ECO:0000256" key="3">
    <source>
        <dbReference type="ARBA" id="ARBA00007971"/>
    </source>
</evidence>
<keyword evidence="8 9" id="KW-0975">Bacterial flagellum</keyword>
<comment type="similarity">
    <text evidence="3 9">Belongs to the FliF family.</text>
</comment>
<evidence type="ECO:0000256" key="1">
    <source>
        <dbReference type="ARBA" id="ARBA00004117"/>
    </source>
</evidence>
<gene>
    <name evidence="14" type="primary">fliF</name>
    <name evidence="14" type="ORF">P4T90_03100</name>
</gene>
<protein>
    <recommendedName>
        <fullName evidence="9">Flagellar M-ring protein</fullName>
    </recommendedName>
</protein>
<keyword evidence="14" id="KW-0969">Cilium</keyword>
<keyword evidence="4" id="KW-1003">Cell membrane</keyword>
<reference evidence="14 15" key="1">
    <citation type="submission" date="2023-03" db="EMBL/GenBank/DDBJ databases">
        <title>Bacillus Genome Sequencing.</title>
        <authorList>
            <person name="Dunlap C."/>
        </authorList>
    </citation>
    <scope>NUCLEOTIDE SEQUENCE [LARGE SCALE GENOMIC DNA]</scope>
    <source>
        <strain evidence="14 15">B-23453</strain>
    </source>
</reference>
<dbReference type="Proteomes" id="UP001341444">
    <property type="component" value="Unassembled WGS sequence"/>
</dbReference>
<evidence type="ECO:0000313" key="14">
    <source>
        <dbReference type="EMBL" id="MED1202077.1"/>
    </source>
</evidence>
<dbReference type="Pfam" id="PF08345">
    <property type="entry name" value="YscJ_FliF_C"/>
    <property type="match status" value="1"/>
</dbReference>
<comment type="caution">
    <text evidence="14">The sequence shown here is derived from an EMBL/GenBank/DDBJ whole genome shotgun (WGS) entry which is preliminary data.</text>
</comment>
<proteinExistence type="inferred from homology"/>
<dbReference type="InterPro" id="IPR043427">
    <property type="entry name" value="YscJ/FliF"/>
</dbReference>
<keyword evidence="14" id="KW-0282">Flagellum</keyword>
<feature type="transmembrane region" description="Helical" evidence="11">
    <location>
        <begin position="448"/>
        <end position="469"/>
    </location>
</feature>
<dbReference type="PANTHER" id="PTHR30046">
    <property type="entry name" value="FLAGELLAR M-RING PROTEIN"/>
    <property type="match status" value="1"/>
</dbReference>
<evidence type="ECO:0000313" key="15">
    <source>
        <dbReference type="Proteomes" id="UP001341444"/>
    </source>
</evidence>
<evidence type="ECO:0000259" key="13">
    <source>
        <dbReference type="Pfam" id="PF08345"/>
    </source>
</evidence>
<evidence type="ECO:0000256" key="4">
    <source>
        <dbReference type="ARBA" id="ARBA00022475"/>
    </source>
</evidence>
<evidence type="ECO:0000256" key="9">
    <source>
        <dbReference type="PIRNR" id="PIRNR004862"/>
    </source>
</evidence>
<keyword evidence="7 11" id="KW-0472">Membrane</keyword>
<dbReference type="Pfam" id="PF01514">
    <property type="entry name" value="YscJ_FliF"/>
    <property type="match status" value="1"/>
</dbReference>
<dbReference type="PANTHER" id="PTHR30046:SF0">
    <property type="entry name" value="FLAGELLAR M-RING PROTEIN"/>
    <property type="match status" value="1"/>
</dbReference>
<dbReference type="PRINTS" id="PR01009">
    <property type="entry name" value="FLGMRINGFLIF"/>
</dbReference>
<keyword evidence="5 11" id="KW-0812">Transmembrane</keyword>
<name>A0ABU6MBM2_9BACI</name>
<organism evidence="14 15">
    <name type="scientific">Heyndrickxia acidicola</name>
    <dbReference type="NCBI Taxonomy" id="209389"/>
    <lineage>
        <taxon>Bacteria</taxon>
        <taxon>Bacillati</taxon>
        <taxon>Bacillota</taxon>
        <taxon>Bacilli</taxon>
        <taxon>Bacillales</taxon>
        <taxon>Bacillaceae</taxon>
        <taxon>Heyndrickxia</taxon>
    </lineage>
</organism>
<keyword evidence="15" id="KW-1185">Reference proteome</keyword>
<feature type="domain" description="Flagellar M-ring N-terminal" evidence="12">
    <location>
        <begin position="46"/>
        <end position="220"/>
    </location>
</feature>
<evidence type="ECO:0000256" key="8">
    <source>
        <dbReference type="ARBA" id="ARBA00023143"/>
    </source>
</evidence>
<accession>A0ABU6MBM2</accession>
<dbReference type="Gene3D" id="3.30.300.30">
    <property type="match status" value="1"/>
</dbReference>
<dbReference type="EMBL" id="JARMAB010000004">
    <property type="protein sequence ID" value="MED1202077.1"/>
    <property type="molecule type" value="Genomic_DNA"/>
</dbReference>
<keyword evidence="6 11" id="KW-1133">Transmembrane helix</keyword>
<evidence type="ECO:0000256" key="11">
    <source>
        <dbReference type="SAM" id="Phobius"/>
    </source>
</evidence>
<evidence type="ECO:0000256" key="7">
    <source>
        <dbReference type="ARBA" id="ARBA00023136"/>
    </source>
</evidence>
<feature type="transmembrane region" description="Helical" evidence="11">
    <location>
        <begin position="25"/>
        <end position="44"/>
    </location>
</feature>
<evidence type="ECO:0000256" key="5">
    <source>
        <dbReference type="ARBA" id="ARBA00022692"/>
    </source>
</evidence>
<evidence type="ECO:0000256" key="10">
    <source>
        <dbReference type="SAM" id="MobiDB-lite"/>
    </source>
</evidence>
<comment type="subcellular location">
    <subcellularLocation>
        <location evidence="1 9">Bacterial flagellum basal body</location>
    </subcellularLocation>
    <subcellularLocation>
        <location evidence="2">Cell membrane</location>
        <topology evidence="2">Multi-pass membrane protein</topology>
    </subcellularLocation>
</comment>
<dbReference type="InterPro" id="IPR006182">
    <property type="entry name" value="FliF_N_dom"/>
</dbReference>
<evidence type="ECO:0000256" key="6">
    <source>
        <dbReference type="ARBA" id="ARBA00022989"/>
    </source>
</evidence>
<dbReference type="InterPro" id="IPR000067">
    <property type="entry name" value="FlgMring_FliF"/>
</dbReference>
<evidence type="ECO:0000256" key="2">
    <source>
        <dbReference type="ARBA" id="ARBA00004651"/>
    </source>
</evidence>
<feature type="region of interest" description="Disordered" evidence="10">
    <location>
        <begin position="311"/>
        <end position="340"/>
    </location>
</feature>
<feature type="compositionally biased region" description="Low complexity" evidence="10">
    <location>
        <begin position="316"/>
        <end position="340"/>
    </location>
</feature>
<comment type="function">
    <text evidence="9">The M ring may be actively involved in energy transduction.</text>
</comment>
<dbReference type="NCBIfam" id="TIGR00206">
    <property type="entry name" value="fliF"/>
    <property type="match status" value="1"/>
</dbReference>
<evidence type="ECO:0000259" key="12">
    <source>
        <dbReference type="Pfam" id="PF01514"/>
    </source>
</evidence>